<organism evidence="1 2">
    <name type="scientific">Segatella copri</name>
    <dbReference type="NCBI Taxonomy" id="165179"/>
    <lineage>
        <taxon>Bacteria</taxon>
        <taxon>Pseudomonadati</taxon>
        <taxon>Bacteroidota</taxon>
        <taxon>Bacteroidia</taxon>
        <taxon>Bacteroidales</taxon>
        <taxon>Prevotellaceae</taxon>
        <taxon>Segatella</taxon>
    </lineage>
</organism>
<dbReference type="RefSeq" id="WP_153129636.1">
    <property type="nucleotide sequence ID" value="NZ_VZCW01000403.1"/>
</dbReference>
<dbReference type="Proteomes" id="UP000442105">
    <property type="component" value="Unassembled WGS sequence"/>
</dbReference>
<sequence length="61" mass="7024">MKKNKLELTDKEYDALRALLYQTTTSAYAKAVGCAVFMAAYLELFPETYKTLKEINKKINQ</sequence>
<evidence type="ECO:0000313" key="1">
    <source>
        <dbReference type="EMBL" id="MQN14329.1"/>
    </source>
</evidence>
<accession>A0AA90ZN96</accession>
<protein>
    <submittedName>
        <fullName evidence="1">Uncharacterized protein</fullName>
    </submittedName>
</protein>
<proteinExistence type="predicted"/>
<dbReference type="EMBL" id="VZCW01000403">
    <property type="protein sequence ID" value="MQN14329.1"/>
    <property type="molecule type" value="Genomic_DNA"/>
</dbReference>
<name>A0AA90ZN96_9BACT</name>
<reference evidence="2" key="1">
    <citation type="submission" date="2019-09" db="EMBL/GenBank/DDBJ databases">
        <title>Distinct polysaccharide growth profiles of human intestinal Prevotella copri isolates.</title>
        <authorList>
            <person name="Fehlner-Peach H."/>
            <person name="Magnabosco C."/>
            <person name="Raghavan V."/>
            <person name="Scher J.U."/>
            <person name="Tett A."/>
            <person name="Cox L.M."/>
            <person name="Gottsegen C."/>
            <person name="Watters A."/>
            <person name="Wiltshire- Gordon J.D."/>
            <person name="Segata N."/>
            <person name="Bonneau R."/>
            <person name="Littman D.R."/>
        </authorList>
    </citation>
    <scope>NUCLEOTIDE SEQUENCE [LARGE SCALE GENOMIC DNA]</scope>
    <source>
        <strain evidence="2">iAQ1179</strain>
    </source>
</reference>
<gene>
    <name evidence="1" type="ORF">F7D95_16370</name>
</gene>
<dbReference type="AlphaFoldDB" id="A0AA90ZN96"/>
<comment type="caution">
    <text evidence="1">The sequence shown here is derived from an EMBL/GenBank/DDBJ whole genome shotgun (WGS) entry which is preliminary data.</text>
</comment>
<evidence type="ECO:0000313" key="2">
    <source>
        <dbReference type="Proteomes" id="UP000442105"/>
    </source>
</evidence>